<proteinExistence type="predicted"/>
<gene>
    <name evidence="2" type="ORF">DNTS_029636</name>
</gene>
<sequence>MSPETTEEEGPRDASEEDLPDVSGLKLSQLPPQLSSEAKAKDAPLIKHGETITDRRSSFQPHLAAVESLKQRRVTGSEAGGVRPFIRSPDVDKIQSHDALERERERDTSKRSRLWPEMFVSGALSSLVLLLSNGVWETPQVCKAFLGVMELNANARVPDERGNNIVCC</sequence>
<dbReference type="OrthoDB" id="69641at2759"/>
<name>A0A553QQB1_9TELE</name>
<dbReference type="EMBL" id="SRMA01025700">
    <property type="protein sequence ID" value="TRY91918.1"/>
    <property type="molecule type" value="Genomic_DNA"/>
</dbReference>
<feature type="compositionally biased region" description="Basic and acidic residues" evidence="1">
    <location>
        <begin position="89"/>
        <end position="108"/>
    </location>
</feature>
<accession>A0A553QQB1</accession>
<reference evidence="2 3" key="1">
    <citation type="journal article" date="2019" name="Sci. Data">
        <title>Hybrid genome assembly and annotation of Danionella translucida.</title>
        <authorList>
            <person name="Kadobianskyi M."/>
            <person name="Schulze L."/>
            <person name="Schuelke M."/>
            <person name="Judkewitz B."/>
        </authorList>
    </citation>
    <scope>NUCLEOTIDE SEQUENCE [LARGE SCALE GENOMIC DNA]</scope>
    <source>
        <strain evidence="2 3">Bolton</strain>
    </source>
</reference>
<dbReference type="AlphaFoldDB" id="A0A553QQB1"/>
<keyword evidence="3" id="KW-1185">Reference proteome</keyword>
<dbReference type="STRING" id="623744.A0A553QQB1"/>
<evidence type="ECO:0000313" key="2">
    <source>
        <dbReference type="EMBL" id="TRY91918.1"/>
    </source>
</evidence>
<feature type="compositionally biased region" description="Basic and acidic residues" evidence="1">
    <location>
        <begin position="38"/>
        <end position="57"/>
    </location>
</feature>
<evidence type="ECO:0000313" key="3">
    <source>
        <dbReference type="Proteomes" id="UP000316079"/>
    </source>
</evidence>
<comment type="caution">
    <text evidence="2">The sequence shown here is derived from an EMBL/GenBank/DDBJ whole genome shotgun (WGS) entry which is preliminary data.</text>
</comment>
<protein>
    <submittedName>
        <fullName evidence="2">Uncharacterized protein</fullName>
    </submittedName>
</protein>
<organism evidence="2 3">
    <name type="scientific">Danionella cerebrum</name>
    <dbReference type="NCBI Taxonomy" id="2873325"/>
    <lineage>
        <taxon>Eukaryota</taxon>
        <taxon>Metazoa</taxon>
        <taxon>Chordata</taxon>
        <taxon>Craniata</taxon>
        <taxon>Vertebrata</taxon>
        <taxon>Euteleostomi</taxon>
        <taxon>Actinopterygii</taxon>
        <taxon>Neopterygii</taxon>
        <taxon>Teleostei</taxon>
        <taxon>Ostariophysi</taxon>
        <taxon>Cypriniformes</taxon>
        <taxon>Danionidae</taxon>
        <taxon>Danioninae</taxon>
        <taxon>Danionella</taxon>
    </lineage>
</organism>
<dbReference type="Proteomes" id="UP000316079">
    <property type="component" value="Unassembled WGS sequence"/>
</dbReference>
<evidence type="ECO:0000256" key="1">
    <source>
        <dbReference type="SAM" id="MobiDB-lite"/>
    </source>
</evidence>
<feature type="compositionally biased region" description="Low complexity" evidence="1">
    <location>
        <begin position="27"/>
        <end position="36"/>
    </location>
</feature>
<feature type="region of interest" description="Disordered" evidence="1">
    <location>
        <begin position="1"/>
        <end position="108"/>
    </location>
</feature>